<feature type="domain" description="J" evidence="9">
    <location>
        <begin position="403"/>
        <end position="472"/>
    </location>
</feature>
<dbReference type="Gene3D" id="1.10.287.110">
    <property type="entry name" value="DnaJ domain"/>
    <property type="match status" value="1"/>
</dbReference>
<dbReference type="SUPFAM" id="SSF48452">
    <property type="entry name" value="TPR-like"/>
    <property type="match status" value="2"/>
</dbReference>
<proteinExistence type="predicted"/>
<keyword evidence="11" id="KW-1185">Reference proteome</keyword>
<dbReference type="Pfam" id="PF14559">
    <property type="entry name" value="TPR_19"/>
    <property type="match status" value="1"/>
</dbReference>
<keyword evidence="2 8" id="KW-0732">Signal</keyword>
<feature type="signal peptide" evidence="8">
    <location>
        <begin position="1"/>
        <end position="25"/>
    </location>
</feature>
<keyword evidence="4" id="KW-0802">TPR repeat</keyword>
<organism evidence="10 11">
    <name type="scientific">Lithohypha guttulata</name>
    <dbReference type="NCBI Taxonomy" id="1690604"/>
    <lineage>
        <taxon>Eukaryota</taxon>
        <taxon>Fungi</taxon>
        <taxon>Dikarya</taxon>
        <taxon>Ascomycota</taxon>
        <taxon>Pezizomycotina</taxon>
        <taxon>Eurotiomycetes</taxon>
        <taxon>Chaetothyriomycetidae</taxon>
        <taxon>Chaetothyriales</taxon>
        <taxon>Trichomeriaceae</taxon>
        <taxon>Lithohypha</taxon>
    </lineage>
</organism>
<dbReference type="CDD" id="cd06257">
    <property type="entry name" value="DnaJ"/>
    <property type="match status" value="1"/>
</dbReference>
<sequence length="524" mass="57014">MRVDISDLGLVAAIVTAFLPLPCTGAADASISSLVASAKAARAQGHNAEALSFFDQAVKRDPSDYMNVFQRGATYLSLGRNTQAKADFDAVLKLRPGFEGALIQRGKIHSRNAEWQAAEEDYRQAGKKTEQDLTSLKEAKDAATHAIDAERRGDYESCINNAGTAIMVAGTALSLRQLRARCRLERGEIQEAVSDLQHVLQIHPGNLEPHLQISSMLFYSLGDTERGLSQIKKCLHSDPDSKACAALHREEKSVSKSLDKLNTLLEKKQYASASKILVGSTTEDDPGLLADVKANIASARQSGYIHPKAGSELYTQLVEKTCECYVGMNSYKKAASYCKEALTLNPTSLYGLLYQAQTQLDAENYDAAIGTLNTAKENHQGSRQVQEKMQEAQTLLKRSKSKDYYKALGVSRDADEATIKKAYRKATKEFHPDKAMAKGVSKEDAEKKMAAINEAYEVLSDPELKARFDRGDDPNDPSSQHGGHPFQGSPFGGGSQQFVFRQGGQQFHFGGSGGGNPFGGFPFG</sequence>
<dbReference type="Pfam" id="PF00226">
    <property type="entry name" value="DnaJ"/>
    <property type="match status" value="1"/>
</dbReference>
<dbReference type="GO" id="GO:0034975">
    <property type="term" value="P:protein folding in endoplasmic reticulum"/>
    <property type="evidence" value="ECO:0007669"/>
    <property type="project" value="TreeGrafter"/>
</dbReference>
<dbReference type="GO" id="GO:0005788">
    <property type="term" value="C:endoplasmic reticulum lumen"/>
    <property type="evidence" value="ECO:0007669"/>
    <property type="project" value="UniProtKB-SubCell"/>
</dbReference>
<evidence type="ECO:0000259" key="9">
    <source>
        <dbReference type="PROSITE" id="PS50076"/>
    </source>
</evidence>
<evidence type="ECO:0000256" key="2">
    <source>
        <dbReference type="ARBA" id="ARBA00022729"/>
    </source>
</evidence>
<dbReference type="Proteomes" id="UP001309876">
    <property type="component" value="Unassembled WGS sequence"/>
</dbReference>
<dbReference type="GO" id="GO:0051787">
    <property type="term" value="F:misfolded protein binding"/>
    <property type="evidence" value="ECO:0007669"/>
    <property type="project" value="TreeGrafter"/>
</dbReference>
<dbReference type="FunFam" id="1.25.40.10:FF:000224">
    <property type="entry name" value="DnaJ and TPR domain protein"/>
    <property type="match status" value="1"/>
</dbReference>
<keyword evidence="3" id="KW-0677">Repeat</keyword>
<feature type="region of interest" description="Disordered" evidence="7">
    <location>
        <begin position="505"/>
        <end position="524"/>
    </location>
</feature>
<gene>
    <name evidence="10" type="ORF">LTR05_007256</name>
</gene>
<evidence type="ECO:0000256" key="3">
    <source>
        <dbReference type="ARBA" id="ARBA00022737"/>
    </source>
</evidence>
<feature type="chain" id="PRO_5042949223" description="Tetratricopeptide repeat and J domain-containing co-chaperone DNJ1" evidence="8">
    <location>
        <begin position="26"/>
        <end position="524"/>
    </location>
</feature>
<feature type="region of interest" description="Disordered" evidence="7">
    <location>
        <begin position="466"/>
        <end position="498"/>
    </location>
</feature>
<dbReference type="PRINTS" id="PR00625">
    <property type="entry name" value="JDOMAIN"/>
</dbReference>
<keyword evidence="5" id="KW-0256">Endoplasmic reticulum</keyword>
<dbReference type="Gene3D" id="1.25.40.10">
    <property type="entry name" value="Tetratricopeptide repeat domain"/>
    <property type="match status" value="1"/>
</dbReference>
<evidence type="ECO:0000256" key="6">
    <source>
        <dbReference type="ARBA" id="ARBA00073740"/>
    </source>
</evidence>
<dbReference type="PROSITE" id="PS50076">
    <property type="entry name" value="DNAJ_2"/>
    <property type="match status" value="1"/>
</dbReference>
<comment type="subcellular location">
    <subcellularLocation>
        <location evidence="1">Endoplasmic reticulum lumen</location>
    </subcellularLocation>
</comment>
<dbReference type="InterPro" id="IPR011990">
    <property type="entry name" value="TPR-like_helical_dom_sf"/>
</dbReference>
<name>A0AAN7SV06_9EURO</name>
<comment type="caution">
    <text evidence="10">The sequence shown here is derived from an EMBL/GenBank/DDBJ whole genome shotgun (WGS) entry which is preliminary data.</text>
</comment>
<dbReference type="InterPro" id="IPR036869">
    <property type="entry name" value="J_dom_sf"/>
</dbReference>
<dbReference type="SMART" id="SM00271">
    <property type="entry name" value="DnaJ"/>
    <property type="match status" value="1"/>
</dbReference>
<protein>
    <recommendedName>
        <fullName evidence="6">Tetratricopeptide repeat and J domain-containing co-chaperone DNJ1</fullName>
    </recommendedName>
</protein>
<dbReference type="InterPro" id="IPR001623">
    <property type="entry name" value="DnaJ_domain"/>
</dbReference>
<dbReference type="InterPro" id="IPR051727">
    <property type="entry name" value="DnaJ_C3_Co-chaperones"/>
</dbReference>
<dbReference type="PANTHER" id="PTHR44140">
    <property type="entry name" value="LD25575P"/>
    <property type="match status" value="1"/>
</dbReference>
<evidence type="ECO:0000313" key="10">
    <source>
        <dbReference type="EMBL" id="KAK5082113.1"/>
    </source>
</evidence>
<feature type="compositionally biased region" description="Gly residues" evidence="7">
    <location>
        <begin position="510"/>
        <end position="524"/>
    </location>
</feature>
<dbReference type="PANTHER" id="PTHR44140:SF2">
    <property type="entry name" value="LD25575P"/>
    <property type="match status" value="1"/>
</dbReference>
<dbReference type="EMBL" id="JAVRRJ010000008">
    <property type="protein sequence ID" value="KAK5082113.1"/>
    <property type="molecule type" value="Genomic_DNA"/>
</dbReference>
<accession>A0AAN7SV06</accession>
<dbReference type="Pfam" id="PF13432">
    <property type="entry name" value="TPR_16"/>
    <property type="match status" value="1"/>
</dbReference>
<evidence type="ECO:0000313" key="11">
    <source>
        <dbReference type="Proteomes" id="UP001309876"/>
    </source>
</evidence>
<evidence type="ECO:0000256" key="4">
    <source>
        <dbReference type="ARBA" id="ARBA00022803"/>
    </source>
</evidence>
<dbReference type="GO" id="GO:0051087">
    <property type="term" value="F:protein-folding chaperone binding"/>
    <property type="evidence" value="ECO:0007669"/>
    <property type="project" value="TreeGrafter"/>
</dbReference>
<dbReference type="FunFam" id="1.10.287.110:FF:000083">
    <property type="entry name" value="DnaJ and TPR domain protein"/>
    <property type="match status" value="1"/>
</dbReference>
<dbReference type="AlphaFoldDB" id="A0AAN7SV06"/>
<dbReference type="InterPro" id="IPR019734">
    <property type="entry name" value="TPR_rpt"/>
</dbReference>
<dbReference type="SMART" id="SM00028">
    <property type="entry name" value="TPR"/>
    <property type="match status" value="6"/>
</dbReference>
<evidence type="ECO:0000256" key="7">
    <source>
        <dbReference type="SAM" id="MobiDB-lite"/>
    </source>
</evidence>
<reference evidence="10 11" key="1">
    <citation type="submission" date="2023-08" db="EMBL/GenBank/DDBJ databases">
        <title>Black Yeasts Isolated from many extreme environments.</title>
        <authorList>
            <person name="Coleine C."/>
            <person name="Stajich J.E."/>
            <person name="Selbmann L."/>
        </authorList>
    </citation>
    <scope>NUCLEOTIDE SEQUENCE [LARGE SCALE GENOMIC DNA]</scope>
    <source>
        <strain evidence="10 11">CCFEE 5910</strain>
    </source>
</reference>
<dbReference type="SUPFAM" id="SSF46565">
    <property type="entry name" value="Chaperone J-domain"/>
    <property type="match status" value="1"/>
</dbReference>
<evidence type="ECO:0000256" key="1">
    <source>
        <dbReference type="ARBA" id="ARBA00004319"/>
    </source>
</evidence>
<evidence type="ECO:0000256" key="8">
    <source>
        <dbReference type="SAM" id="SignalP"/>
    </source>
</evidence>
<evidence type="ECO:0000256" key="5">
    <source>
        <dbReference type="ARBA" id="ARBA00022824"/>
    </source>
</evidence>